<keyword evidence="1" id="KW-1133">Transmembrane helix</keyword>
<gene>
    <name evidence="2" type="ORF">JI435_044240</name>
</gene>
<dbReference type="VEuPathDB" id="FungiDB:JI435_044240"/>
<keyword evidence="1" id="KW-0472">Membrane</keyword>
<name>A0A7U2I3D0_PHANO</name>
<dbReference type="OrthoDB" id="5392974at2759"/>
<protein>
    <submittedName>
        <fullName evidence="2">Uncharacterized protein</fullName>
    </submittedName>
</protein>
<evidence type="ECO:0000313" key="3">
    <source>
        <dbReference type="Proteomes" id="UP000663193"/>
    </source>
</evidence>
<evidence type="ECO:0000256" key="1">
    <source>
        <dbReference type="SAM" id="Phobius"/>
    </source>
</evidence>
<keyword evidence="3" id="KW-1185">Reference proteome</keyword>
<organism evidence="2 3">
    <name type="scientific">Phaeosphaeria nodorum (strain SN15 / ATCC MYA-4574 / FGSC 10173)</name>
    <name type="common">Glume blotch fungus</name>
    <name type="synonym">Parastagonospora nodorum</name>
    <dbReference type="NCBI Taxonomy" id="321614"/>
    <lineage>
        <taxon>Eukaryota</taxon>
        <taxon>Fungi</taxon>
        <taxon>Dikarya</taxon>
        <taxon>Ascomycota</taxon>
        <taxon>Pezizomycotina</taxon>
        <taxon>Dothideomycetes</taxon>
        <taxon>Pleosporomycetidae</taxon>
        <taxon>Pleosporales</taxon>
        <taxon>Pleosporineae</taxon>
        <taxon>Phaeosphaeriaceae</taxon>
        <taxon>Parastagonospora</taxon>
    </lineage>
</organism>
<proteinExistence type="predicted"/>
<dbReference type="EMBL" id="CP069030">
    <property type="protein sequence ID" value="QRC98356.1"/>
    <property type="molecule type" value="Genomic_DNA"/>
</dbReference>
<dbReference type="AlphaFoldDB" id="A0A7U2I3D0"/>
<sequence length="447" mass="50256">MDIEQRNRDQYTKDLSILSANFSSSQTTCTVFDVNVYKNNAETPLIKCTEFKHPTDLEDWISTDPHKAASDIFDSRLRIIVGARANDDPSTGLFTIPFLRPTFELIMEGFRFPKTILRAIYKGEAMFSGILENREENNAGWNGSVMRMVFDIHGNEGLAIATSWNLKAGITYALILGCNDKDLNSIVNFITYSTRSVSNPLLLLTMFAGLQLKRFKDLHRTAYGKVQLDIYRAQLDRQDGPEVIAVRRTARTRPTDYDDATREVLRHFQDTGTLGQAMLQFRAEVVKVGQAVKSITKTQRPAPHSTHLKSSGKQITGQLVHILGRLDIYIERNRLTINEASLVMSAFWNLIAQRDNKTNQKIAMQSKNIAEQSRNVTDESKQIAQQSLKIANQTQNLAKTSILIAKQTKRDSSAVKAISLLTMVFLPATYSAFYWYGPSGFGGQIIG</sequence>
<reference evidence="3" key="1">
    <citation type="journal article" date="2021" name="BMC Genomics">
        <title>Chromosome-level genome assembly and manually-curated proteome of model necrotroph Parastagonospora nodorum Sn15 reveals a genome-wide trove of candidate effector homologs, and redundancy of virulence-related functions within an accessory chromosome.</title>
        <authorList>
            <person name="Bertazzoni S."/>
            <person name="Jones D.A.B."/>
            <person name="Phan H.T."/>
            <person name="Tan K.-C."/>
            <person name="Hane J.K."/>
        </authorList>
    </citation>
    <scope>NUCLEOTIDE SEQUENCE [LARGE SCALE GENOMIC DNA]</scope>
    <source>
        <strain evidence="3">SN15 / ATCC MYA-4574 / FGSC 10173)</strain>
    </source>
</reference>
<dbReference type="Proteomes" id="UP000663193">
    <property type="component" value="Chromosome 8"/>
</dbReference>
<accession>A0A7U2I3D0</accession>
<evidence type="ECO:0000313" key="2">
    <source>
        <dbReference type="EMBL" id="QRC98356.1"/>
    </source>
</evidence>
<keyword evidence="1" id="KW-0812">Transmembrane</keyword>
<feature type="transmembrane region" description="Helical" evidence="1">
    <location>
        <begin position="417"/>
        <end position="437"/>
    </location>
</feature>
<dbReference type="Gene3D" id="6.10.250.1010">
    <property type="match status" value="1"/>
</dbReference>